<sequence>MRHYNLEDGRLLWTKTRELDDDEIVSTIFDSLHRPRWRIRRPTRGWYLILQRIGAETEPYVDLAPVKNRRAGSSNALEFELRLHPSGRAHGGSPTSPARPRSPSFRVDMSADVQPAPASFAMTPSLSAASAASAASSATPLNDSSGSPTAHRRSRSSISSPTKGLTPFSLPGSTATYRLRPSLPNGFGAGEQGGRSFFGRLKSWVVEPPRRFCCVRMAAGGGPEKGFEGDGENVVMAFEEAPSSFLHPRLRGTLSLSPESIDASGFEPSFWVALACAYADVIEERDGYEAAQGGD</sequence>
<reference evidence="2 3" key="1">
    <citation type="submission" date="2019-03" db="EMBL/GenBank/DDBJ databases">
        <title>Rhodosporidium diobovatum UCD-FST 08-225 genome sequencing, assembly, and annotation.</title>
        <authorList>
            <person name="Fakankun I.U."/>
            <person name="Fristensky B."/>
            <person name="Levin D.B."/>
        </authorList>
    </citation>
    <scope>NUCLEOTIDE SEQUENCE [LARGE SCALE GENOMIC DNA]</scope>
    <source>
        <strain evidence="2 3">UCD-FST 08-225</strain>
    </source>
</reference>
<proteinExistence type="predicted"/>
<feature type="region of interest" description="Disordered" evidence="1">
    <location>
        <begin position="83"/>
        <end position="105"/>
    </location>
</feature>
<feature type="compositionally biased region" description="Polar residues" evidence="1">
    <location>
        <begin position="139"/>
        <end position="148"/>
    </location>
</feature>
<accession>A0A5C5G4V6</accession>
<feature type="region of interest" description="Disordered" evidence="1">
    <location>
        <begin position="137"/>
        <end position="173"/>
    </location>
</feature>
<dbReference type="Proteomes" id="UP000311382">
    <property type="component" value="Unassembled WGS sequence"/>
</dbReference>
<evidence type="ECO:0000256" key="1">
    <source>
        <dbReference type="SAM" id="MobiDB-lite"/>
    </source>
</evidence>
<evidence type="ECO:0000313" key="2">
    <source>
        <dbReference type="EMBL" id="TNY24100.1"/>
    </source>
</evidence>
<gene>
    <name evidence="2" type="ORF">DMC30DRAFT_215812</name>
</gene>
<organism evidence="2 3">
    <name type="scientific">Rhodotorula diobovata</name>
    <dbReference type="NCBI Taxonomy" id="5288"/>
    <lineage>
        <taxon>Eukaryota</taxon>
        <taxon>Fungi</taxon>
        <taxon>Dikarya</taxon>
        <taxon>Basidiomycota</taxon>
        <taxon>Pucciniomycotina</taxon>
        <taxon>Microbotryomycetes</taxon>
        <taxon>Sporidiobolales</taxon>
        <taxon>Sporidiobolaceae</taxon>
        <taxon>Rhodotorula</taxon>
    </lineage>
</organism>
<keyword evidence="3" id="KW-1185">Reference proteome</keyword>
<dbReference type="EMBL" id="SOZI01000005">
    <property type="protein sequence ID" value="TNY24100.1"/>
    <property type="molecule type" value="Genomic_DNA"/>
</dbReference>
<feature type="compositionally biased region" description="Low complexity" evidence="1">
    <location>
        <begin position="93"/>
        <end position="105"/>
    </location>
</feature>
<evidence type="ECO:0000313" key="3">
    <source>
        <dbReference type="Proteomes" id="UP000311382"/>
    </source>
</evidence>
<dbReference type="STRING" id="5288.A0A5C5G4V6"/>
<dbReference type="OrthoDB" id="3362250at2759"/>
<name>A0A5C5G4V6_9BASI</name>
<dbReference type="AlphaFoldDB" id="A0A5C5G4V6"/>
<protein>
    <submittedName>
        <fullName evidence="2">Uncharacterized protein</fullName>
    </submittedName>
</protein>
<comment type="caution">
    <text evidence="2">The sequence shown here is derived from an EMBL/GenBank/DDBJ whole genome shotgun (WGS) entry which is preliminary data.</text>
</comment>